<keyword evidence="8" id="KW-1185">Reference proteome</keyword>
<accession>A0AB33Z1I4</accession>
<dbReference type="HAMAP" id="MF_00735">
    <property type="entry name" value="Methyltr_PrmA"/>
    <property type="match status" value="1"/>
</dbReference>
<keyword evidence="7" id="KW-0687">Ribonucleoprotein</keyword>
<evidence type="ECO:0000256" key="2">
    <source>
        <dbReference type="ARBA" id="ARBA00022490"/>
    </source>
</evidence>
<dbReference type="SUPFAM" id="SSF53335">
    <property type="entry name" value="S-adenosyl-L-methionine-dependent methyltransferases"/>
    <property type="match status" value="1"/>
</dbReference>
<dbReference type="GO" id="GO:0005829">
    <property type="term" value="C:cytosol"/>
    <property type="evidence" value="ECO:0007669"/>
    <property type="project" value="TreeGrafter"/>
</dbReference>
<dbReference type="InterPro" id="IPR004498">
    <property type="entry name" value="Ribosomal_PrmA_MeTrfase"/>
</dbReference>
<evidence type="ECO:0000256" key="1">
    <source>
        <dbReference type="ARBA" id="ARBA00009741"/>
    </source>
</evidence>
<sequence>MAWQQLTIATTQELAATIEGLLENLGALSVTITDRADQPIYEPPLNSTPLWQHVSITGLFDEQDDLKNIEQFFNQQLGHQGEWQLTIERLEDQVWERVWLENFQPIKFGDNFWVCSTEHDIADSNATLLRLDPGLAFGTGTHPTTALCLDWLAKHDLTKSNIIDFGCGSGILAIAGLLLGAKSAIGIDIDPQALIATTSNAEQNNVLDKVKVYAADQYPRKPQAIVIANILAEPLISLSSDISALVKPKGHLLLSGILSEQVTQVISAYQHEFIFCPATIRDNWACLHAVKKT</sequence>
<evidence type="ECO:0000256" key="6">
    <source>
        <dbReference type="HAMAP-Rule" id="MF_00735"/>
    </source>
</evidence>
<comment type="function">
    <text evidence="6">Methylates ribosomal protein L11.</text>
</comment>
<dbReference type="PIRSF" id="PIRSF000401">
    <property type="entry name" value="RPL11_MTase"/>
    <property type="match status" value="1"/>
</dbReference>
<comment type="caution">
    <text evidence="7">The sequence shown here is derived from an EMBL/GenBank/DDBJ whole genome shotgun (WGS) entry which is preliminary data.</text>
</comment>
<comment type="similarity">
    <text evidence="1 6">Belongs to the methyltransferase superfamily. PrmA family.</text>
</comment>
<dbReference type="Gene3D" id="3.40.50.150">
    <property type="entry name" value="Vaccinia Virus protein VP39"/>
    <property type="match status" value="1"/>
</dbReference>
<feature type="binding site" evidence="6">
    <location>
        <position position="229"/>
    </location>
    <ligand>
        <name>S-adenosyl-L-methionine</name>
        <dbReference type="ChEBI" id="CHEBI:59789"/>
    </ligand>
</feature>
<keyword evidence="2 6" id="KW-0963">Cytoplasm</keyword>
<dbReference type="EC" id="2.1.1.-" evidence="6"/>
<dbReference type="InterPro" id="IPR050078">
    <property type="entry name" value="Ribosomal_L11_MeTrfase_PrmA"/>
</dbReference>
<keyword evidence="5 6" id="KW-0949">S-adenosyl-L-methionine</keyword>
<dbReference type="AlphaFoldDB" id="A0AB33Z1I4"/>
<dbReference type="NCBIfam" id="TIGR00406">
    <property type="entry name" value="prmA"/>
    <property type="match status" value="1"/>
</dbReference>
<protein>
    <recommendedName>
        <fullName evidence="6">Ribosomal protein L11 methyltransferase</fullName>
        <shortName evidence="6">L11 Mtase</shortName>
        <ecNumber evidence="6">2.1.1.-</ecNumber>
    </recommendedName>
</protein>
<name>A0AB33Z1I4_9GAMM</name>
<dbReference type="Proteomes" id="UP000015462">
    <property type="component" value="Unassembled WGS sequence"/>
</dbReference>
<evidence type="ECO:0000256" key="3">
    <source>
        <dbReference type="ARBA" id="ARBA00022603"/>
    </source>
</evidence>
<dbReference type="Pfam" id="PF06325">
    <property type="entry name" value="PrmA"/>
    <property type="match status" value="1"/>
</dbReference>
<evidence type="ECO:0000256" key="4">
    <source>
        <dbReference type="ARBA" id="ARBA00022679"/>
    </source>
</evidence>
<evidence type="ECO:0000313" key="7">
    <source>
        <dbReference type="EMBL" id="EPD13038.1"/>
    </source>
</evidence>
<dbReference type="CDD" id="cd02440">
    <property type="entry name" value="AdoMet_MTases"/>
    <property type="match status" value="1"/>
</dbReference>
<dbReference type="InterPro" id="IPR029063">
    <property type="entry name" value="SAM-dependent_MTases_sf"/>
</dbReference>
<dbReference type="RefSeq" id="WP_016390549.1">
    <property type="nucleotide sequence ID" value="NZ_FQZJ01000001.1"/>
</dbReference>
<dbReference type="PANTHER" id="PTHR43648:SF1">
    <property type="entry name" value="ELECTRON TRANSFER FLAVOPROTEIN BETA SUBUNIT LYSINE METHYLTRANSFERASE"/>
    <property type="match status" value="1"/>
</dbReference>
<gene>
    <name evidence="6 7" type="primary">prmA</name>
    <name evidence="7" type="ORF">L196_07739</name>
</gene>
<evidence type="ECO:0000256" key="5">
    <source>
        <dbReference type="ARBA" id="ARBA00022691"/>
    </source>
</evidence>
<dbReference type="GO" id="GO:0032259">
    <property type="term" value="P:methylation"/>
    <property type="evidence" value="ECO:0007669"/>
    <property type="project" value="UniProtKB-KW"/>
</dbReference>
<keyword evidence="3 6" id="KW-0489">Methyltransferase</keyword>
<feature type="binding site" evidence="6">
    <location>
        <position position="188"/>
    </location>
    <ligand>
        <name>S-adenosyl-L-methionine</name>
        <dbReference type="ChEBI" id="CHEBI:59789"/>
    </ligand>
</feature>
<comment type="catalytic activity">
    <reaction evidence="6">
        <text>L-lysyl-[protein] + 3 S-adenosyl-L-methionine = N(6),N(6),N(6)-trimethyl-L-lysyl-[protein] + 3 S-adenosyl-L-homocysteine + 3 H(+)</text>
        <dbReference type="Rhea" id="RHEA:54192"/>
        <dbReference type="Rhea" id="RHEA-COMP:9752"/>
        <dbReference type="Rhea" id="RHEA-COMP:13826"/>
        <dbReference type="ChEBI" id="CHEBI:15378"/>
        <dbReference type="ChEBI" id="CHEBI:29969"/>
        <dbReference type="ChEBI" id="CHEBI:57856"/>
        <dbReference type="ChEBI" id="CHEBI:59789"/>
        <dbReference type="ChEBI" id="CHEBI:61961"/>
    </reaction>
</comment>
<dbReference type="EMBL" id="ASHL01000005">
    <property type="protein sequence ID" value="EPD13038.1"/>
    <property type="molecule type" value="Genomic_DNA"/>
</dbReference>
<organism evidence="7 8">
    <name type="scientific">Cycloclasticus pugetii</name>
    <dbReference type="NCBI Taxonomy" id="34068"/>
    <lineage>
        <taxon>Bacteria</taxon>
        <taxon>Pseudomonadati</taxon>
        <taxon>Pseudomonadota</taxon>
        <taxon>Gammaproteobacteria</taxon>
        <taxon>Thiotrichales</taxon>
        <taxon>Piscirickettsiaceae</taxon>
        <taxon>Cycloclasticus</taxon>
    </lineage>
</organism>
<evidence type="ECO:0000313" key="8">
    <source>
        <dbReference type="Proteomes" id="UP000015462"/>
    </source>
</evidence>
<keyword evidence="7" id="KW-0689">Ribosomal protein</keyword>
<comment type="subcellular location">
    <subcellularLocation>
        <location evidence="6">Cytoplasm</location>
    </subcellularLocation>
</comment>
<proteinExistence type="inferred from homology"/>
<feature type="binding site" evidence="6">
    <location>
        <position position="145"/>
    </location>
    <ligand>
        <name>S-adenosyl-L-methionine</name>
        <dbReference type="ChEBI" id="CHEBI:59789"/>
    </ligand>
</feature>
<dbReference type="GO" id="GO:0016279">
    <property type="term" value="F:protein-lysine N-methyltransferase activity"/>
    <property type="evidence" value="ECO:0007669"/>
    <property type="project" value="TreeGrafter"/>
</dbReference>
<dbReference type="GO" id="GO:0005840">
    <property type="term" value="C:ribosome"/>
    <property type="evidence" value="ECO:0007669"/>
    <property type="project" value="UniProtKB-KW"/>
</dbReference>
<feature type="binding site" evidence="6">
    <location>
        <position position="166"/>
    </location>
    <ligand>
        <name>S-adenosyl-L-methionine</name>
        <dbReference type="ChEBI" id="CHEBI:59789"/>
    </ligand>
</feature>
<dbReference type="PANTHER" id="PTHR43648">
    <property type="entry name" value="ELECTRON TRANSFER FLAVOPROTEIN BETA SUBUNIT LYSINE METHYLTRANSFERASE"/>
    <property type="match status" value="1"/>
</dbReference>
<keyword evidence="4 6" id="KW-0808">Transferase</keyword>
<reference evidence="7 8" key="1">
    <citation type="journal article" date="2013" name="Genome Announc.">
        <title>Genome Sequence of the Pyrene- and Fluoranthene-Degrading Bacterium Cycloclasticus sp. Strain PY97M.</title>
        <authorList>
            <person name="Cui Z."/>
            <person name="Xu G."/>
            <person name="Li Q."/>
            <person name="Gao W."/>
            <person name="Zheng L."/>
        </authorList>
    </citation>
    <scope>NUCLEOTIDE SEQUENCE [LARGE SCALE GENOMIC DNA]</scope>
    <source>
        <strain evidence="7 8">PY97M</strain>
    </source>
</reference>